<evidence type="ECO:0000313" key="4">
    <source>
        <dbReference type="Proteomes" id="UP000442619"/>
    </source>
</evidence>
<name>A0A844FQM8_9FIRM</name>
<dbReference type="GO" id="GO:0016020">
    <property type="term" value="C:membrane"/>
    <property type="evidence" value="ECO:0007669"/>
    <property type="project" value="TreeGrafter"/>
</dbReference>
<dbReference type="Proteomes" id="UP000442619">
    <property type="component" value="Unassembled WGS sequence"/>
</dbReference>
<dbReference type="GO" id="GO:0000271">
    <property type="term" value="P:polysaccharide biosynthetic process"/>
    <property type="evidence" value="ECO:0007669"/>
    <property type="project" value="TreeGrafter"/>
</dbReference>
<keyword evidence="4" id="KW-1185">Reference proteome</keyword>
<proteinExistence type="predicted"/>
<feature type="domain" description="Acyltransferase 3" evidence="2">
    <location>
        <begin position="13"/>
        <end position="329"/>
    </location>
</feature>
<keyword evidence="1" id="KW-0812">Transmembrane</keyword>
<feature type="transmembrane region" description="Helical" evidence="1">
    <location>
        <begin position="52"/>
        <end position="69"/>
    </location>
</feature>
<sequence>MYLGEYTNKRSNNLSFLKFIAALLVILCHAFPLSMGKQNTDFISQYTHGSMSFGSIAVGVFFISSGYLVTKSIIKHKSTKQYLIARIKRIFPPLIVTVLLSILILGFFASNLSIISYFKNRQTWLYLLNMLLIPVHNLPGVFENNIYKSVVNGALWTLPVEFACYILLLILYKTRLLERYTRVLITLLFISYVGIFMVNIPIFIVLRNFIEPVYLFFIASAMYIYKDKIKINQKYLYMFTMIFIILFILKKGHLANVICLPYIILYISFCLPQIHSKLASLGNYSYGMYLIGFPTQQVIAMYIRGGHAIVINFLITSIIATLYGVFIYYCIDLNINKIKR</sequence>
<feature type="transmembrane region" description="Helical" evidence="1">
    <location>
        <begin position="234"/>
        <end position="249"/>
    </location>
</feature>
<keyword evidence="1" id="KW-0472">Membrane</keyword>
<dbReference type="RefSeq" id="WP_154514148.1">
    <property type="nucleotide sequence ID" value="NZ_VUNM01000001.1"/>
</dbReference>
<dbReference type="PANTHER" id="PTHR23028:SF53">
    <property type="entry name" value="ACYL_TRANSF_3 DOMAIN-CONTAINING PROTEIN"/>
    <property type="match status" value="1"/>
</dbReference>
<dbReference type="GO" id="GO:0016747">
    <property type="term" value="F:acyltransferase activity, transferring groups other than amino-acyl groups"/>
    <property type="evidence" value="ECO:0007669"/>
    <property type="project" value="InterPro"/>
</dbReference>
<keyword evidence="1" id="KW-1133">Transmembrane helix</keyword>
<feature type="transmembrane region" description="Helical" evidence="1">
    <location>
        <begin position="12"/>
        <end position="32"/>
    </location>
</feature>
<dbReference type="PANTHER" id="PTHR23028">
    <property type="entry name" value="ACETYLTRANSFERASE"/>
    <property type="match status" value="1"/>
</dbReference>
<accession>A0A844FQM8</accession>
<keyword evidence="3" id="KW-0808">Transferase</keyword>
<feature type="transmembrane region" description="Helical" evidence="1">
    <location>
        <begin position="255"/>
        <end position="274"/>
    </location>
</feature>
<reference evidence="3 4" key="1">
    <citation type="submission" date="2019-08" db="EMBL/GenBank/DDBJ databases">
        <title>In-depth cultivation of the pig gut microbiome towards novel bacterial diversity and tailored functional studies.</title>
        <authorList>
            <person name="Wylensek D."/>
            <person name="Hitch T.C.A."/>
            <person name="Clavel T."/>
        </authorList>
    </citation>
    <scope>NUCLEOTIDE SEQUENCE [LARGE SCALE GENOMIC DNA]</scope>
    <source>
        <strain evidence="3 4">CA-Schmier-601-WT-3</strain>
    </source>
</reference>
<comment type="caution">
    <text evidence="3">The sequence shown here is derived from an EMBL/GenBank/DDBJ whole genome shotgun (WGS) entry which is preliminary data.</text>
</comment>
<feature type="transmembrane region" description="Helical" evidence="1">
    <location>
        <begin position="90"/>
        <end position="118"/>
    </location>
</feature>
<evidence type="ECO:0000313" key="3">
    <source>
        <dbReference type="EMBL" id="MST88207.1"/>
    </source>
</evidence>
<dbReference type="Pfam" id="PF01757">
    <property type="entry name" value="Acyl_transf_3"/>
    <property type="match status" value="1"/>
</dbReference>
<dbReference type="InterPro" id="IPR050879">
    <property type="entry name" value="Acyltransferase_3"/>
</dbReference>
<feature type="transmembrane region" description="Helical" evidence="1">
    <location>
        <begin position="153"/>
        <end position="172"/>
    </location>
</feature>
<gene>
    <name evidence="3" type="ORF">FYJ79_01115</name>
</gene>
<evidence type="ECO:0000256" key="1">
    <source>
        <dbReference type="SAM" id="Phobius"/>
    </source>
</evidence>
<keyword evidence="3" id="KW-0012">Acyltransferase</keyword>
<feature type="transmembrane region" description="Helical" evidence="1">
    <location>
        <begin position="309"/>
        <end position="331"/>
    </location>
</feature>
<dbReference type="InterPro" id="IPR002656">
    <property type="entry name" value="Acyl_transf_3_dom"/>
</dbReference>
<dbReference type="AlphaFoldDB" id="A0A844FQM8"/>
<feature type="transmembrane region" description="Helical" evidence="1">
    <location>
        <begin position="184"/>
        <end position="203"/>
    </location>
</feature>
<dbReference type="EMBL" id="VUNM01000001">
    <property type="protein sequence ID" value="MST88207.1"/>
    <property type="molecule type" value="Genomic_DNA"/>
</dbReference>
<organism evidence="3 4">
    <name type="scientific">Sharpea porci</name>
    <dbReference type="NCBI Taxonomy" id="2652286"/>
    <lineage>
        <taxon>Bacteria</taxon>
        <taxon>Bacillati</taxon>
        <taxon>Bacillota</taxon>
        <taxon>Erysipelotrichia</taxon>
        <taxon>Erysipelotrichales</taxon>
        <taxon>Coprobacillaceae</taxon>
        <taxon>Sharpea</taxon>
    </lineage>
</organism>
<evidence type="ECO:0000259" key="2">
    <source>
        <dbReference type="Pfam" id="PF01757"/>
    </source>
</evidence>
<protein>
    <submittedName>
        <fullName evidence="3">Acyltransferase</fullName>
    </submittedName>
</protein>